<dbReference type="PANTHER" id="PTHR23201">
    <property type="entry name" value="EXTENSIN, PROLINE-RICH PROTEIN"/>
    <property type="match status" value="1"/>
</dbReference>
<evidence type="ECO:0000313" key="5">
    <source>
        <dbReference type="Proteomes" id="UP000030689"/>
    </source>
</evidence>
<organism evidence="4 5">
    <name type="scientific">Eutrema salsugineum</name>
    <name type="common">Saltwater cress</name>
    <name type="synonym">Sisymbrium salsugineum</name>
    <dbReference type="NCBI Taxonomy" id="72664"/>
    <lineage>
        <taxon>Eukaryota</taxon>
        <taxon>Viridiplantae</taxon>
        <taxon>Streptophyta</taxon>
        <taxon>Embryophyta</taxon>
        <taxon>Tracheophyta</taxon>
        <taxon>Spermatophyta</taxon>
        <taxon>Magnoliopsida</taxon>
        <taxon>eudicotyledons</taxon>
        <taxon>Gunneridae</taxon>
        <taxon>Pentapetalae</taxon>
        <taxon>rosids</taxon>
        <taxon>malvids</taxon>
        <taxon>Brassicales</taxon>
        <taxon>Brassicaceae</taxon>
        <taxon>Eutremeae</taxon>
        <taxon>Eutrema</taxon>
    </lineage>
</organism>
<dbReference type="InterPro" id="IPR003854">
    <property type="entry name" value="GASA"/>
</dbReference>
<evidence type="ECO:0000313" key="4">
    <source>
        <dbReference type="EMBL" id="ESQ37235.1"/>
    </source>
</evidence>
<evidence type="ECO:0008006" key="6">
    <source>
        <dbReference type="Google" id="ProtNLM"/>
    </source>
</evidence>
<name>V4KHC8_EUTSA</name>
<dbReference type="STRING" id="72664.V4KHC8"/>
<sequence length="80" mass="8805">MAKFIAVLIVFHFLFTTQFSSCLAACKFRCSATSHKSACLMYCNQCCKKCLCVPSGTYDNNGECPCYNNLKTKQGGPNCP</sequence>
<feature type="chain" id="PRO_5004720390" description="Gibberellin-regulated protein 8" evidence="3">
    <location>
        <begin position="25"/>
        <end position="80"/>
    </location>
</feature>
<accession>V4KHC8</accession>
<dbReference type="KEGG" id="eus:EUTSA_v10003002mg"/>
<keyword evidence="2" id="KW-0939">Gibberellin signaling pathway</keyword>
<dbReference type="PANTHER" id="PTHR23201:SF155">
    <property type="entry name" value="GASA_GAST_SNAKIN"/>
    <property type="match status" value="1"/>
</dbReference>
<dbReference type="Proteomes" id="UP000030689">
    <property type="component" value="Unassembled WGS sequence"/>
</dbReference>
<reference evidence="4 5" key="1">
    <citation type="journal article" date="2013" name="Front. Plant Sci.">
        <title>The Reference Genome of the Halophytic Plant Eutrema salsugineum.</title>
        <authorList>
            <person name="Yang R."/>
            <person name="Jarvis D.E."/>
            <person name="Chen H."/>
            <person name="Beilstein M.A."/>
            <person name="Grimwood J."/>
            <person name="Jenkins J."/>
            <person name="Shu S."/>
            <person name="Prochnik S."/>
            <person name="Xin M."/>
            <person name="Ma C."/>
            <person name="Schmutz J."/>
            <person name="Wing R.A."/>
            <person name="Mitchell-Olds T."/>
            <person name="Schumaker K.S."/>
            <person name="Wang X."/>
        </authorList>
    </citation>
    <scope>NUCLEOTIDE SEQUENCE [LARGE SCALE GENOMIC DNA]</scope>
</reference>
<dbReference type="AlphaFoldDB" id="V4KHC8"/>
<keyword evidence="3" id="KW-0732">Signal</keyword>
<dbReference type="GO" id="GO:0009740">
    <property type="term" value="P:gibberellic acid mediated signaling pathway"/>
    <property type="evidence" value="ECO:0007669"/>
    <property type="project" value="UniProtKB-KW"/>
</dbReference>
<protein>
    <recommendedName>
        <fullName evidence="6">Gibberellin-regulated protein 8</fullName>
    </recommendedName>
</protein>
<evidence type="ECO:0000256" key="1">
    <source>
        <dbReference type="ARBA" id="ARBA00010582"/>
    </source>
</evidence>
<keyword evidence="5" id="KW-1185">Reference proteome</keyword>
<evidence type="ECO:0000256" key="2">
    <source>
        <dbReference type="ARBA" id="ARBA00022941"/>
    </source>
</evidence>
<comment type="similarity">
    <text evidence="1">Belongs to the GASA family.</text>
</comment>
<evidence type="ECO:0000256" key="3">
    <source>
        <dbReference type="SAM" id="SignalP"/>
    </source>
</evidence>
<dbReference type="Gramene" id="ESQ37235">
    <property type="protein sequence ID" value="ESQ37235"/>
    <property type="gene ID" value="EUTSA_v10003002mg"/>
</dbReference>
<gene>
    <name evidence="4" type="ORF">EUTSA_v10003002mg</name>
</gene>
<feature type="signal peptide" evidence="3">
    <location>
        <begin position="1"/>
        <end position="24"/>
    </location>
</feature>
<dbReference type="Pfam" id="PF02704">
    <property type="entry name" value="GASA"/>
    <property type="match status" value="1"/>
</dbReference>
<dbReference type="EMBL" id="KI517609">
    <property type="protein sequence ID" value="ESQ37235.1"/>
    <property type="molecule type" value="Genomic_DNA"/>
</dbReference>
<proteinExistence type="inferred from homology"/>
<dbReference type="OMA" id="TSHRNDC"/>